<dbReference type="STRING" id="1802617.A2886_01520"/>
<feature type="transmembrane region" description="Helical" evidence="1">
    <location>
        <begin position="6"/>
        <end position="30"/>
    </location>
</feature>
<reference evidence="2 3" key="1">
    <citation type="journal article" date="2016" name="Nat. Commun.">
        <title>Thousands of microbial genomes shed light on interconnected biogeochemical processes in an aquifer system.</title>
        <authorList>
            <person name="Anantharaman K."/>
            <person name="Brown C.T."/>
            <person name="Hug L.A."/>
            <person name="Sharon I."/>
            <person name="Castelle C.J."/>
            <person name="Probst A.J."/>
            <person name="Thomas B.C."/>
            <person name="Singh A."/>
            <person name="Wilkins M.J."/>
            <person name="Karaoz U."/>
            <person name="Brodie E.L."/>
            <person name="Williams K.H."/>
            <person name="Hubbard S.S."/>
            <person name="Banfield J.F."/>
        </authorList>
    </citation>
    <scope>NUCLEOTIDE SEQUENCE [LARGE SCALE GENOMIC DNA]</scope>
</reference>
<evidence type="ECO:0000313" key="3">
    <source>
        <dbReference type="Proteomes" id="UP000176608"/>
    </source>
</evidence>
<evidence type="ECO:0000313" key="2">
    <source>
        <dbReference type="EMBL" id="OGC47917.1"/>
    </source>
</evidence>
<organism evidence="2 3">
    <name type="scientific">candidate division WWE3 bacterium RIFCSPHIGHO2_01_FULL_42_13</name>
    <dbReference type="NCBI Taxonomy" id="1802617"/>
    <lineage>
        <taxon>Bacteria</taxon>
        <taxon>Katanobacteria</taxon>
    </lineage>
</organism>
<accession>A0A1F4USH2</accession>
<keyword evidence="1" id="KW-0472">Membrane</keyword>
<gene>
    <name evidence="2" type="ORF">A2886_01520</name>
</gene>
<sequence>MVSYEAFQIVIGLWLITAAVLFATWIYFWGDRKSLVQEIRRLEMKAENDRHTLGYFLGQFIARFIKPLADNLVKELPVTPEKPRIPKIQYAKLRDAVEFATDLFTTMGVGVTDDIGSFLDRYGIVFERVGGGKGAASHTYNLDAGAKDLNKDFVVTYR</sequence>
<proteinExistence type="predicted"/>
<protein>
    <submittedName>
        <fullName evidence="2">Uncharacterized protein</fullName>
    </submittedName>
</protein>
<name>A0A1F4USH2_UNCKA</name>
<keyword evidence="1" id="KW-0812">Transmembrane</keyword>
<dbReference type="EMBL" id="MEVA01000001">
    <property type="protein sequence ID" value="OGC47917.1"/>
    <property type="molecule type" value="Genomic_DNA"/>
</dbReference>
<comment type="caution">
    <text evidence="2">The sequence shown here is derived from an EMBL/GenBank/DDBJ whole genome shotgun (WGS) entry which is preliminary data.</text>
</comment>
<dbReference type="Proteomes" id="UP000176608">
    <property type="component" value="Unassembled WGS sequence"/>
</dbReference>
<keyword evidence="1" id="KW-1133">Transmembrane helix</keyword>
<evidence type="ECO:0000256" key="1">
    <source>
        <dbReference type="SAM" id="Phobius"/>
    </source>
</evidence>
<dbReference type="AlphaFoldDB" id="A0A1F4USH2"/>